<dbReference type="Proteomes" id="UP000011761">
    <property type="component" value="Unassembled WGS sequence"/>
</dbReference>
<gene>
    <name evidence="3" type="ORF">BAUCODRAFT_226785</name>
</gene>
<evidence type="ECO:0000313" key="4">
    <source>
        <dbReference type="Proteomes" id="UP000011761"/>
    </source>
</evidence>
<feature type="compositionally biased region" description="Low complexity" evidence="1">
    <location>
        <begin position="202"/>
        <end position="213"/>
    </location>
</feature>
<evidence type="ECO:0000256" key="1">
    <source>
        <dbReference type="SAM" id="MobiDB-lite"/>
    </source>
</evidence>
<dbReference type="KEGG" id="bcom:BAUCODRAFT_226785"/>
<dbReference type="GO" id="GO:0006520">
    <property type="term" value="P:amino acid metabolic process"/>
    <property type="evidence" value="ECO:0007669"/>
    <property type="project" value="UniProtKB-ARBA"/>
</dbReference>
<organism evidence="3 4">
    <name type="scientific">Baudoinia panamericana (strain UAMH 10762)</name>
    <name type="common">Angels' share fungus</name>
    <name type="synonym">Baudoinia compniacensis (strain UAMH 10762)</name>
    <dbReference type="NCBI Taxonomy" id="717646"/>
    <lineage>
        <taxon>Eukaryota</taxon>
        <taxon>Fungi</taxon>
        <taxon>Dikarya</taxon>
        <taxon>Ascomycota</taxon>
        <taxon>Pezizomycotina</taxon>
        <taxon>Dothideomycetes</taxon>
        <taxon>Dothideomycetidae</taxon>
        <taxon>Mycosphaerellales</taxon>
        <taxon>Teratosphaeriaceae</taxon>
        <taxon>Baudoinia</taxon>
    </lineage>
</organism>
<keyword evidence="4" id="KW-1185">Reference proteome</keyword>
<dbReference type="InterPro" id="IPR051719">
    <property type="entry name" value="CASTOR_mTORC1"/>
</dbReference>
<evidence type="ECO:0000259" key="2">
    <source>
        <dbReference type="Pfam" id="PF13840"/>
    </source>
</evidence>
<dbReference type="PANTHER" id="PTHR31131:SF6">
    <property type="entry name" value="CASTOR ACT DOMAIN-CONTAINING PROTEIN"/>
    <property type="match status" value="1"/>
</dbReference>
<dbReference type="AlphaFoldDB" id="M2MCK2"/>
<dbReference type="OrthoDB" id="58529at2759"/>
<dbReference type="OMA" id="CPRQLAN"/>
<dbReference type="EMBL" id="KB445559">
    <property type="protein sequence ID" value="EMC94256.1"/>
    <property type="molecule type" value="Genomic_DNA"/>
</dbReference>
<dbReference type="GeneID" id="19109918"/>
<name>M2MCK2_BAUPA</name>
<proteinExistence type="predicted"/>
<dbReference type="Gene3D" id="3.30.2130.10">
    <property type="entry name" value="VC0802-like"/>
    <property type="match status" value="2"/>
</dbReference>
<dbReference type="PANTHER" id="PTHR31131">
    <property type="entry name" value="CHROMOSOME 1, WHOLE GENOME SHOTGUN SEQUENCE"/>
    <property type="match status" value="1"/>
</dbReference>
<evidence type="ECO:0000313" key="3">
    <source>
        <dbReference type="EMBL" id="EMC94256.1"/>
    </source>
</evidence>
<dbReference type="eggNOG" id="ENOG502RXBJ">
    <property type="taxonomic scope" value="Eukaryota"/>
</dbReference>
<feature type="domain" description="CASTOR ACT" evidence="2">
    <location>
        <begin position="110"/>
        <end position="171"/>
    </location>
</feature>
<dbReference type="HOGENOM" id="CLU_036623_1_0_1"/>
<reference evidence="3 4" key="1">
    <citation type="journal article" date="2012" name="PLoS Pathog.">
        <title>Diverse lifestyles and strategies of plant pathogenesis encoded in the genomes of eighteen Dothideomycetes fungi.</title>
        <authorList>
            <person name="Ohm R.A."/>
            <person name="Feau N."/>
            <person name="Henrissat B."/>
            <person name="Schoch C.L."/>
            <person name="Horwitz B.A."/>
            <person name="Barry K.W."/>
            <person name="Condon B.J."/>
            <person name="Copeland A.C."/>
            <person name="Dhillon B."/>
            <person name="Glaser F."/>
            <person name="Hesse C.N."/>
            <person name="Kosti I."/>
            <person name="LaButti K."/>
            <person name="Lindquist E.A."/>
            <person name="Lucas S."/>
            <person name="Salamov A.A."/>
            <person name="Bradshaw R.E."/>
            <person name="Ciuffetti L."/>
            <person name="Hamelin R.C."/>
            <person name="Kema G.H.J."/>
            <person name="Lawrence C."/>
            <person name="Scott J.A."/>
            <person name="Spatafora J.W."/>
            <person name="Turgeon B.G."/>
            <person name="de Wit P.J.G.M."/>
            <person name="Zhong S."/>
            <person name="Goodwin S.B."/>
            <person name="Grigoriev I.V."/>
        </authorList>
    </citation>
    <scope>NUCLEOTIDE SEQUENCE [LARGE SCALE GENOMIC DNA]</scope>
    <source>
        <strain evidence="3 4">UAMH 10762</strain>
    </source>
</reference>
<dbReference type="InterPro" id="IPR045865">
    <property type="entry name" value="ACT-like_dom_sf"/>
</dbReference>
<protein>
    <recommendedName>
        <fullName evidence="2">CASTOR ACT domain-containing protein</fullName>
    </recommendedName>
</protein>
<dbReference type="Pfam" id="PF13840">
    <property type="entry name" value="ACT_7"/>
    <property type="match status" value="1"/>
</dbReference>
<dbReference type="GO" id="GO:0046394">
    <property type="term" value="P:carboxylic acid biosynthetic process"/>
    <property type="evidence" value="ECO:0007669"/>
    <property type="project" value="UniProtKB-ARBA"/>
</dbReference>
<sequence length="403" mass="43911">MDTSMTESATLLNSQLGFLNTHVALISFPLELLPNYQHAILNLLLHVRHQEDGGSDLQPPRPWLYWHPFVNITVTPSECSIICPRAEADTLFVPVRQTLAPHLKSAVSISKDDFSVVVIGGAGLEAGQRVLDLSTPLAMAGIPIFFFTSYWSDYILVPFKMRSRVIRALEERGFVFEADADGESGHMTNPASPLLQPHLNRSSSQSDFDFPQSPATPPPSTLSDLQARTFKLLSKNKVEPTVDRTIGLVTCAGVKDSTASSQKTNFTQGKLELGLVRCLTSEPLPNFFSVTLTDAESASLTLDKHLLRHFANDGEDVLLGNVGSDQIAITLDLKDLPTESTGIVCGVASRILDGMKGRVGRELFDMSYLSTAKAGHVIVYEDELEEVLKALRGMQVNGASADC</sequence>
<dbReference type="RefSeq" id="XP_007679108.1">
    <property type="nucleotide sequence ID" value="XM_007680918.1"/>
</dbReference>
<dbReference type="SUPFAM" id="SSF55021">
    <property type="entry name" value="ACT-like"/>
    <property type="match status" value="1"/>
</dbReference>
<accession>M2MCK2</accession>
<feature type="region of interest" description="Disordered" evidence="1">
    <location>
        <begin position="180"/>
        <end position="222"/>
    </location>
</feature>
<dbReference type="InterPro" id="IPR027795">
    <property type="entry name" value="CASTOR_ACT_dom"/>
</dbReference>